<organism evidence="1">
    <name type="scientific">Cyanothece sp. (strain PCC 7425 / ATCC 29141)</name>
    <dbReference type="NCBI Taxonomy" id="395961"/>
    <lineage>
        <taxon>Bacteria</taxon>
        <taxon>Bacillati</taxon>
        <taxon>Cyanobacteriota</taxon>
        <taxon>Cyanophyceae</taxon>
        <taxon>Gomontiellales</taxon>
        <taxon>Cyanothecaceae</taxon>
        <taxon>Cyanothece</taxon>
    </lineage>
</organism>
<dbReference type="HOGENOM" id="CLU_2166783_0_0_3"/>
<dbReference type="eggNOG" id="ENOG502ZHZV">
    <property type="taxonomic scope" value="Bacteria"/>
</dbReference>
<protein>
    <submittedName>
        <fullName evidence="1">Uncharacterized protein</fullName>
    </submittedName>
</protein>
<gene>
    <name evidence="1" type="ordered locus">Cyan7425_0742</name>
</gene>
<dbReference type="AlphaFoldDB" id="B8HVV1"/>
<accession>B8HVV1</accession>
<proteinExistence type="predicted"/>
<dbReference type="OrthoDB" id="458808at2"/>
<evidence type="ECO:0000313" key="1">
    <source>
        <dbReference type="EMBL" id="ACL43129.1"/>
    </source>
</evidence>
<name>B8HVV1_CYAP4</name>
<reference evidence="1" key="1">
    <citation type="submission" date="2009-01" db="EMBL/GenBank/DDBJ databases">
        <title>Complete sequence of chromosome Cyanothece sp. PCC 7425.</title>
        <authorList>
            <consortium name="US DOE Joint Genome Institute"/>
            <person name="Lucas S."/>
            <person name="Copeland A."/>
            <person name="Lapidus A."/>
            <person name="Glavina del Rio T."/>
            <person name="Dalin E."/>
            <person name="Tice H."/>
            <person name="Bruce D."/>
            <person name="Goodwin L."/>
            <person name="Pitluck S."/>
            <person name="Sims D."/>
            <person name="Meineke L."/>
            <person name="Brettin T."/>
            <person name="Detter J.C."/>
            <person name="Han C."/>
            <person name="Larimer F."/>
            <person name="Land M."/>
            <person name="Hauser L."/>
            <person name="Kyrpides N."/>
            <person name="Ovchinnikova G."/>
            <person name="Liberton M."/>
            <person name="Stoeckel J."/>
            <person name="Banerjee A."/>
            <person name="Singh A."/>
            <person name="Page L."/>
            <person name="Sato H."/>
            <person name="Zhao L."/>
            <person name="Sherman L."/>
            <person name="Pakrasi H."/>
            <person name="Richardson P."/>
        </authorList>
    </citation>
    <scope>NUCLEOTIDE SEQUENCE</scope>
    <source>
        <strain evidence="1">PCC 7425</strain>
    </source>
</reference>
<sequence>MDKKKLVDAVEEMSMQAHRSQEEQFFVRMVKQVWQIDWSVSPSDVLRNLVERNQAYFSGFMALDSGDEREENWLLDALNQNIELLTQKKTNINSNNKLVDTIDELNQLRFKLGKQSR</sequence>
<dbReference type="EMBL" id="CP001344">
    <property type="protein sequence ID" value="ACL43129.1"/>
    <property type="molecule type" value="Genomic_DNA"/>
</dbReference>
<dbReference type="KEGG" id="cyn:Cyan7425_0742"/>